<accession>A0A4R6R829</accession>
<evidence type="ECO:0000256" key="2">
    <source>
        <dbReference type="ARBA" id="ARBA00022692"/>
    </source>
</evidence>
<dbReference type="InterPro" id="IPR059112">
    <property type="entry name" value="CysZ/EI24"/>
</dbReference>
<evidence type="ECO:0000256" key="3">
    <source>
        <dbReference type="ARBA" id="ARBA00022989"/>
    </source>
</evidence>
<dbReference type="Proteomes" id="UP000294593">
    <property type="component" value="Unassembled WGS sequence"/>
</dbReference>
<evidence type="ECO:0000256" key="1">
    <source>
        <dbReference type="ARBA" id="ARBA00004141"/>
    </source>
</evidence>
<feature type="transmembrane region" description="Helical" evidence="5">
    <location>
        <begin position="39"/>
        <end position="62"/>
    </location>
</feature>
<protein>
    <submittedName>
        <fullName evidence="6">Etoposide-induced protein 2.4 (EI24)</fullName>
    </submittedName>
</protein>
<name>A0A4R6R829_9BURK</name>
<dbReference type="RefSeq" id="WP_243738643.1">
    <property type="nucleotide sequence ID" value="NZ_SNXW01000006.1"/>
</dbReference>
<sequence>MPSDASRAEPLHPAPFLPGVPGALDAAWRAALYCFLPRVIFLSWLPLVLAGVTLGGLGWWGWDDANVAVRQALDGWSVSHTMLSWLDAMGWGGLRSMLVPLLLVLLAVPIVVVVCLLLVAGLMTPAVVGLVRARRLPQLQSRHTAPWWQSLWWSGGATLLALAALVLTLPLWFVPFFALLGPPLIWGWLTYRVMAFDTLADLATPEERQTLLRLHRTPLLLMGVVCGYLGAAPAALWALSALTLVLAPLVLVASVWLYTLVFVFSSLWFAHYLLGALAALRAAPTTSSNLTQPATP</sequence>
<dbReference type="AlphaFoldDB" id="A0A4R6R829"/>
<evidence type="ECO:0000256" key="4">
    <source>
        <dbReference type="ARBA" id="ARBA00023136"/>
    </source>
</evidence>
<feature type="transmembrane region" description="Helical" evidence="5">
    <location>
        <begin position="151"/>
        <end position="173"/>
    </location>
</feature>
<keyword evidence="3 5" id="KW-1133">Transmembrane helix</keyword>
<gene>
    <name evidence="6" type="ORF">EV672_106109</name>
</gene>
<comment type="subcellular location">
    <subcellularLocation>
        <location evidence="1">Membrane</location>
        <topology evidence="1">Multi-pass membrane protein</topology>
    </subcellularLocation>
</comment>
<keyword evidence="4 5" id="KW-0472">Membrane</keyword>
<feature type="transmembrane region" description="Helical" evidence="5">
    <location>
        <begin position="185"/>
        <end position="204"/>
    </location>
</feature>
<feature type="transmembrane region" description="Helical" evidence="5">
    <location>
        <begin position="98"/>
        <end position="131"/>
    </location>
</feature>
<comment type="caution">
    <text evidence="6">The sequence shown here is derived from an EMBL/GenBank/DDBJ whole genome shotgun (WGS) entry which is preliminary data.</text>
</comment>
<evidence type="ECO:0000313" key="6">
    <source>
        <dbReference type="EMBL" id="TDP82153.1"/>
    </source>
</evidence>
<proteinExistence type="predicted"/>
<evidence type="ECO:0000313" key="7">
    <source>
        <dbReference type="Proteomes" id="UP000294593"/>
    </source>
</evidence>
<reference evidence="6 7" key="1">
    <citation type="submission" date="2019-03" db="EMBL/GenBank/DDBJ databases">
        <title>Genomic Encyclopedia of Type Strains, Phase IV (KMG-IV): sequencing the most valuable type-strain genomes for metagenomic binning, comparative biology and taxonomic classification.</title>
        <authorList>
            <person name="Goeker M."/>
        </authorList>
    </citation>
    <scope>NUCLEOTIDE SEQUENCE [LARGE SCALE GENOMIC DNA]</scope>
    <source>
        <strain evidence="6 7">DSM 11901</strain>
    </source>
</reference>
<evidence type="ECO:0000256" key="5">
    <source>
        <dbReference type="SAM" id="Phobius"/>
    </source>
</evidence>
<dbReference type="EMBL" id="SNXW01000006">
    <property type="protein sequence ID" value="TDP82153.1"/>
    <property type="molecule type" value="Genomic_DNA"/>
</dbReference>
<keyword evidence="7" id="KW-1185">Reference proteome</keyword>
<organism evidence="6 7">
    <name type="scientific">Aquabacterium commune</name>
    <dbReference type="NCBI Taxonomy" id="70586"/>
    <lineage>
        <taxon>Bacteria</taxon>
        <taxon>Pseudomonadati</taxon>
        <taxon>Pseudomonadota</taxon>
        <taxon>Betaproteobacteria</taxon>
        <taxon>Burkholderiales</taxon>
        <taxon>Aquabacterium</taxon>
    </lineage>
</organism>
<feature type="transmembrane region" description="Helical" evidence="5">
    <location>
        <begin position="225"/>
        <end position="249"/>
    </location>
</feature>
<feature type="transmembrane region" description="Helical" evidence="5">
    <location>
        <begin position="255"/>
        <end position="280"/>
    </location>
</feature>
<keyword evidence="2 5" id="KW-0812">Transmembrane</keyword>
<dbReference type="Pfam" id="PF07264">
    <property type="entry name" value="EI24"/>
    <property type="match status" value="1"/>
</dbReference>